<dbReference type="EMBL" id="JAHUTI010020002">
    <property type="protein sequence ID" value="MED6238291.1"/>
    <property type="molecule type" value="Genomic_DNA"/>
</dbReference>
<keyword evidence="2" id="KW-1185">Reference proteome</keyword>
<sequence length="118" mass="13330">MFFLVTLRGLSKTLPVNNFPLRSAGLTCVRTHTHSKNTLTFISGLFSSELQNSHMHSMAFPTETDADTCKSHHHKSLLSDLHSAHKKETRQALKKPEIPWLLLKIVQAETTNHDCKLV</sequence>
<dbReference type="Proteomes" id="UP001345963">
    <property type="component" value="Unassembled WGS sequence"/>
</dbReference>
<proteinExistence type="predicted"/>
<organism evidence="1 2">
    <name type="scientific">Ataeniobius toweri</name>
    <dbReference type="NCBI Taxonomy" id="208326"/>
    <lineage>
        <taxon>Eukaryota</taxon>
        <taxon>Metazoa</taxon>
        <taxon>Chordata</taxon>
        <taxon>Craniata</taxon>
        <taxon>Vertebrata</taxon>
        <taxon>Euteleostomi</taxon>
        <taxon>Actinopterygii</taxon>
        <taxon>Neopterygii</taxon>
        <taxon>Teleostei</taxon>
        <taxon>Neoteleostei</taxon>
        <taxon>Acanthomorphata</taxon>
        <taxon>Ovalentaria</taxon>
        <taxon>Atherinomorphae</taxon>
        <taxon>Cyprinodontiformes</taxon>
        <taxon>Goodeidae</taxon>
        <taxon>Ataeniobius</taxon>
    </lineage>
</organism>
<gene>
    <name evidence="1" type="ORF">ATANTOWER_016052</name>
</gene>
<evidence type="ECO:0000313" key="2">
    <source>
        <dbReference type="Proteomes" id="UP001345963"/>
    </source>
</evidence>
<comment type="caution">
    <text evidence="1">The sequence shown here is derived from an EMBL/GenBank/DDBJ whole genome shotgun (WGS) entry which is preliminary data.</text>
</comment>
<evidence type="ECO:0000313" key="1">
    <source>
        <dbReference type="EMBL" id="MED6238291.1"/>
    </source>
</evidence>
<protein>
    <submittedName>
        <fullName evidence="1">Uncharacterized protein</fullName>
    </submittedName>
</protein>
<reference evidence="1 2" key="1">
    <citation type="submission" date="2021-07" db="EMBL/GenBank/DDBJ databases">
        <authorList>
            <person name="Palmer J.M."/>
        </authorList>
    </citation>
    <scope>NUCLEOTIDE SEQUENCE [LARGE SCALE GENOMIC DNA]</scope>
    <source>
        <strain evidence="1 2">AT_MEX2019</strain>
        <tissue evidence="1">Muscle</tissue>
    </source>
</reference>
<accession>A0ABU7AKH4</accession>
<name>A0ABU7AKH4_9TELE</name>